<comment type="caution">
    <text evidence="2">The sequence shown here is derived from an EMBL/GenBank/DDBJ whole genome shotgun (WGS) entry which is preliminary data.</text>
</comment>
<accession>A0A3A2ZL15</accession>
<proteinExistence type="predicted"/>
<protein>
    <submittedName>
        <fullName evidence="2">Uncharacterized protein</fullName>
    </submittedName>
</protein>
<gene>
    <name evidence="2" type="ORF">PHISCL_07617</name>
</gene>
<feature type="compositionally biased region" description="Basic and acidic residues" evidence="1">
    <location>
        <begin position="64"/>
        <end position="80"/>
    </location>
</feature>
<name>A0A3A2ZL15_9EURO</name>
<evidence type="ECO:0000313" key="3">
    <source>
        <dbReference type="Proteomes" id="UP000266188"/>
    </source>
</evidence>
<dbReference type="AlphaFoldDB" id="A0A3A2ZL15"/>
<dbReference type="Proteomes" id="UP000266188">
    <property type="component" value="Unassembled WGS sequence"/>
</dbReference>
<evidence type="ECO:0000313" key="2">
    <source>
        <dbReference type="EMBL" id="RJE20044.1"/>
    </source>
</evidence>
<feature type="region of interest" description="Disordered" evidence="1">
    <location>
        <begin position="17"/>
        <end position="80"/>
    </location>
</feature>
<keyword evidence="3" id="KW-1185">Reference proteome</keyword>
<dbReference type="EMBL" id="MVGC01000344">
    <property type="protein sequence ID" value="RJE20044.1"/>
    <property type="molecule type" value="Genomic_DNA"/>
</dbReference>
<evidence type="ECO:0000256" key="1">
    <source>
        <dbReference type="SAM" id="MobiDB-lite"/>
    </source>
</evidence>
<reference evidence="3" key="1">
    <citation type="submission" date="2017-02" db="EMBL/GenBank/DDBJ databases">
        <authorList>
            <person name="Tafer H."/>
            <person name="Lopandic K."/>
        </authorList>
    </citation>
    <scope>NUCLEOTIDE SEQUENCE [LARGE SCALE GENOMIC DNA]</scope>
    <source>
        <strain evidence="3">CBS 366.77</strain>
    </source>
</reference>
<organism evidence="2 3">
    <name type="scientific">Aspergillus sclerotialis</name>
    <dbReference type="NCBI Taxonomy" id="2070753"/>
    <lineage>
        <taxon>Eukaryota</taxon>
        <taxon>Fungi</taxon>
        <taxon>Dikarya</taxon>
        <taxon>Ascomycota</taxon>
        <taxon>Pezizomycotina</taxon>
        <taxon>Eurotiomycetes</taxon>
        <taxon>Eurotiomycetidae</taxon>
        <taxon>Eurotiales</taxon>
        <taxon>Aspergillaceae</taxon>
        <taxon>Aspergillus</taxon>
        <taxon>Aspergillus subgen. Polypaecilum</taxon>
    </lineage>
</organism>
<sequence>MSRVAKGGTEPAIRVCEKMSQPGLTGPDTQQGYSEIPIPKDPTEIILVGSTTVGTKGGDTGGSEGKHGIVEQTKELKEAR</sequence>